<evidence type="ECO:0000313" key="3">
    <source>
        <dbReference type="Proteomes" id="UP001597012"/>
    </source>
</evidence>
<dbReference type="InterPro" id="IPR010879">
    <property type="entry name" value="DUF1508"/>
</dbReference>
<dbReference type="Gene3D" id="2.30.29.80">
    <property type="match status" value="1"/>
</dbReference>
<dbReference type="RefSeq" id="WP_379936432.1">
    <property type="nucleotide sequence ID" value="NZ_JBHTHY010000024.1"/>
</dbReference>
<evidence type="ECO:0000259" key="1">
    <source>
        <dbReference type="Pfam" id="PF07411"/>
    </source>
</evidence>
<dbReference type="InterPro" id="IPR051141">
    <property type="entry name" value="UPF0339_domain"/>
</dbReference>
<dbReference type="PANTHER" id="PTHR40606:SF1">
    <property type="entry name" value="UPF0339 PROTEIN YEGP"/>
    <property type="match status" value="1"/>
</dbReference>
<dbReference type="SUPFAM" id="SSF160113">
    <property type="entry name" value="YegP-like"/>
    <property type="match status" value="1"/>
</dbReference>
<dbReference type="PANTHER" id="PTHR40606">
    <property type="match status" value="1"/>
</dbReference>
<dbReference type="Pfam" id="PF07411">
    <property type="entry name" value="DUF1508"/>
    <property type="match status" value="1"/>
</dbReference>
<feature type="domain" description="DUF1508" evidence="1">
    <location>
        <begin position="60"/>
        <end position="92"/>
    </location>
</feature>
<evidence type="ECO:0000313" key="2">
    <source>
        <dbReference type="EMBL" id="MFD0799445.1"/>
    </source>
</evidence>
<dbReference type="Proteomes" id="UP001597012">
    <property type="component" value="Unassembled WGS sequence"/>
</dbReference>
<reference evidence="3" key="1">
    <citation type="journal article" date="2019" name="Int. J. Syst. Evol. Microbiol.">
        <title>The Global Catalogue of Microorganisms (GCM) 10K type strain sequencing project: providing services to taxonomists for standard genome sequencing and annotation.</title>
        <authorList>
            <consortium name="The Broad Institute Genomics Platform"/>
            <consortium name="The Broad Institute Genome Sequencing Center for Infectious Disease"/>
            <person name="Wu L."/>
            <person name="Ma J."/>
        </authorList>
    </citation>
    <scope>NUCLEOTIDE SEQUENCE [LARGE SCALE GENOMIC DNA]</scope>
    <source>
        <strain evidence="3">CCUG 61948</strain>
    </source>
</reference>
<gene>
    <name evidence="2" type="ORF">ACFQZJ_18375</name>
</gene>
<protein>
    <submittedName>
        <fullName evidence="2">YegP family protein</fullName>
    </submittedName>
</protein>
<comment type="caution">
    <text evidence="2">The sequence shown here is derived from an EMBL/GenBank/DDBJ whole genome shotgun (WGS) entry which is preliminary data.</text>
</comment>
<proteinExistence type="predicted"/>
<dbReference type="InterPro" id="IPR036913">
    <property type="entry name" value="YegP-like_sf"/>
</dbReference>
<accession>A0ABW3B8P1</accession>
<dbReference type="EMBL" id="JBHTHY010000024">
    <property type="protein sequence ID" value="MFD0799445.1"/>
    <property type="molecule type" value="Genomic_DNA"/>
</dbReference>
<sequence length="107" mass="11953">MIELKKVTSDEFEFLVKSESGKALLKSIPFANEQLTHETLNGLSKTISTAKSFERKTNFNGQFLFELKNKEGKIIGSSGLYRSEAGMENGIKNLILQLKNQTPTNIV</sequence>
<name>A0ABW3B8P1_9FLAO</name>
<keyword evidence="3" id="KW-1185">Reference proteome</keyword>
<organism evidence="2 3">
    <name type="scientific">Maribacter chungangensis</name>
    <dbReference type="NCBI Taxonomy" id="1069117"/>
    <lineage>
        <taxon>Bacteria</taxon>
        <taxon>Pseudomonadati</taxon>
        <taxon>Bacteroidota</taxon>
        <taxon>Flavobacteriia</taxon>
        <taxon>Flavobacteriales</taxon>
        <taxon>Flavobacteriaceae</taxon>
        <taxon>Maribacter</taxon>
    </lineage>
</organism>